<dbReference type="GO" id="GO:0140445">
    <property type="term" value="C:chromosome, telomeric repeat region"/>
    <property type="evidence" value="ECO:0007669"/>
    <property type="project" value="TreeGrafter"/>
</dbReference>
<evidence type="ECO:0000256" key="6">
    <source>
        <dbReference type="ARBA" id="ARBA00023306"/>
    </source>
</evidence>
<evidence type="ECO:0000256" key="7">
    <source>
        <dbReference type="SAM" id="MobiDB-lite"/>
    </source>
</evidence>
<dbReference type="GO" id="GO:0000723">
    <property type="term" value="P:telomere maintenance"/>
    <property type="evidence" value="ECO:0007669"/>
    <property type="project" value="TreeGrafter"/>
</dbReference>
<dbReference type="EMBL" id="NDIQ01000022">
    <property type="protein sequence ID" value="PRT55643.1"/>
    <property type="molecule type" value="Genomic_DNA"/>
</dbReference>
<comment type="caution">
    <text evidence="9">The sequence shown here is derived from an EMBL/GenBank/DDBJ whole genome shotgun (WGS) entry which is preliminary data.</text>
</comment>
<name>A0A2T0FKX4_9ASCO</name>
<evidence type="ECO:0000256" key="2">
    <source>
        <dbReference type="ARBA" id="ARBA00004574"/>
    </source>
</evidence>
<keyword evidence="3" id="KW-0158">Chromosome</keyword>
<accession>A0A2T0FKX4</accession>
<dbReference type="Pfam" id="PF12231">
    <property type="entry name" value="Rif1_N"/>
    <property type="match status" value="1"/>
</dbReference>
<dbReference type="RefSeq" id="XP_024665588.1">
    <property type="nucleotide sequence ID" value="XM_024809820.1"/>
</dbReference>
<sequence>MTRRCKKVRFEDSTETNGTQKIHCSGNGILKVQNCSEEEPRSLLSQLFGGASNVPAKNAPQVFGLIKDAILFNNYRKNQHEDHEGCLPSLLEAYTILNSCLKTREGATEVAGEARKVIQAIKRDFLTLKNTTDVLEVRNIVQIYRVLDAMFSAEPIASVIEAEYVRFFLGSAIDILASPDASKALTGACIRLFTNLYYPKALSSDMAARLLKAIGTRPTFPSATLAIEYLTAYRMMLVHHRNLMATSAVLWVATIVNLLCDSNALVRQHALHTLTECNRKLSCERSISSAIFDAFDATDADGEPCGNVICQRLSVFVTLQGESRTTMSIWSNVLLALHSNSGDKLVEWPFMVKWIDICKQALHSAFLSTREAALIAWRTAIYVLAFDTKPQQYDRCLQFLIYPLRIVRDNVPAVILKRQLGILNALLYIGLRIQPVTPELYDLVWTNVVAPVMQYLFASGCSEAQTEAIKVLNGIIRSGQLQTPGSKPQRAKIIGSDVELSEIGGFPTWWIKQNLSLVLELVLDIRESAGTDVVMGLWQSIAAVCKQSLASEIHESNDSVNMVASMLTFIQKVPEPNVVDFAMPMIDTIGVASMLSRRFALGDDNVVAVAKSHANSAISIILGRIFAVVDEKPAEQALVQILNKTGTLRRALSLLSTAVNIAPTGQVWKTCAQQTRNQLTSEPCTLEGDDLDNVLAILSVGPERGLDKEAWEKWLELFSATLKAHGKNEPFVTLMGRYDANQLDLQTLLDLKAGPLCNRNDFNVVIVRALSLRAHDLIALEPNLSGIASSFRVQLARQLVTATYNVQNDFFPQVLDFADKLVEDTDIIANADIFAMGFQSSLDEHKQHTADKWNSLFANVPIEAEFSDKVVATINHVHSGQIADIVIPPSIPLLSSSLGSETPSRKRLAFPSSSPPQSPTEDLARFKKRRTAADGYDSHTLATPPNSSDSFTPGMHAMDLFRRLHETSDPFEIVTIKEEHSQMAKPRPIPLLSEMENLCSSPPRSMAQDDMRERSKELGILKSALMRSDLRRNLKKGVSKSECQLLEKLLMDTLVAVRIHMANTAE</sequence>
<dbReference type="GeneID" id="36517011"/>
<dbReference type="OrthoDB" id="5399929at2759"/>
<dbReference type="InterPro" id="IPR022031">
    <property type="entry name" value="Rif1_N"/>
</dbReference>
<evidence type="ECO:0000256" key="4">
    <source>
        <dbReference type="ARBA" id="ARBA00022895"/>
    </source>
</evidence>
<feature type="compositionally biased region" description="Polar residues" evidence="7">
    <location>
        <begin position="940"/>
        <end position="951"/>
    </location>
</feature>
<dbReference type="AlphaFoldDB" id="A0A2T0FKX4"/>
<keyword evidence="4" id="KW-0779">Telomere</keyword>
<feature type="region of interest" description="Disordered" evidence="7">
    <location>
        <begin position="897"/>
        <end position="954"/>
    </location>
</feature>
<reference evidence="9 10" key="1">
    <citation type="submission" date="2017-04" db="EMBL/GenBank/DDBJ databases">
        <title>Genome sequencing of [Candida] sorbophila.</title>
        <authorList>
            <person name="Ahn J.O."/>
        </authorList>
    </citation>
    <scope>NUCLEOTIDE SEQUENCE [LARGE SCALE GENOMIC DNA]</scope>
    <source>
        <strain evidence="9 10">DS02</strain>
    </source>
</reference>
<dbReference type="InterPro" id="IPR016024">
    <property type="entry name" value="ARM-type_fold"/>
</dbReference>
<feature type="domain" description="Telomere-associated protein Rif1 N-terminal" evidence="8">
    <location>
        <begin position="89"/>
        <end position="449"/>
    </location>
</feature>
<gene>
    <name evidence="9" type="ORF">B9G98_03263</name>
</gene>
<dbReference type="STRING" id="45607.A0A2T0FKX4"/>
<proteinExistence type="predicted"/>
<evidence type="ECO:0000259" key="8">
    <source>
        <dbReference type="Pfam" id="PF12231"/>
    </source>
</evidence>
<keyword evidence="5" id="KW-0539">Nucleus</keyword>
<comment type="subcellular location">
    <subcellularLocation>
        <location evidence="2">Chromosome</location>
        <location evidence="2">Telomere</location>
    </subcellularLocation>
    <subcellularLocation>
        <location evidence="1">Nucleus</location>
    </subcellularLocation>
</comment>
<evidence type="ECO:0000313" key="9">
    <source>
        <dbReference type="EMBL" id="PRT55643.1"/>
    </source>
</evidence>
<organism evidence="9 10">
    <name type="scientific">Wickerhamiella sorbophila</name>
    <dbReference type="NCBI Taxonomy" id="45607"/>
    <lineage>
        <taxon>Eukaryota</taxon>
        <taxon>Fungi</taxon>
        <taxon>Dikarya</taxon>
        <taxon>Ascomycota</taxon>
        <taxon>Saccharomycotina</taxon>
        <taxon>Dipodascomycetes</taxon>
        <taxon>Dipodascales</taxon>
        <taxon>Trichomonascaceae</taxon>
        <taxon>Wickerhamiella</taxon>
    </lineage>
</organism>
<evidence type="ECO:0000256" key="5">
    <source>
        <dbReference type="ARBA" id="ARBA00023242"/>
    </source>
</evidence>
<keyword evidence="6" id="KW-0131">Cell cycle</keyword>
<dbReference type="PANTHER" id="PTHR22928">
    <property type="entry name" value="TELOMERE-ASSOCIATED PROTEIN RIF1"/>
    <property type="match status" value="1"/>
</dbReference>
<evidence type="ECO:0000256" key="3">
    <source>
        <dbReference type="ARBA" id="ARBA00022454"/>
    </source>
</evidence>
<dbReference type="PANTHER" id="PTHR22928:SF3">
    <property type="entry name" value="TELOMERE-ASSOCIATED PROTEIN RIF1"/>
    <property type="match status" value="1"/>
</dbReference>
<evidence type="ECO:0000256" key="1">
    <source>
        <dbReference type="ARBA" id="ARBA00004123"/>
    </source>
</evidence>
<dbReference type="Proteomes" id="UP000238350">
    <property type="component" value="Unassembled WGS sequence"/>
</dbReference>
<keyword evidence="10" id="KW-1185">Reference proteome</keyword>
<dbReference type="GO" id="GO:0005634">
    <property type="term" value="C:nucleus"/>
    <property type="evidence" value="ECO:0007669"/>
    <property type="project" value="UniProtKB-SubCell"/>
</dbReference>
<dbReference type="SUPFAM" id="SSF48371">
    <property type="entry name" value="ARM repeat"/>
    <property type="match status" value="1"/>
</dbReference>
<evidence type="ECO:0000313" key="10">
    <source>
        <dbReference type="Proteomes" id="UP000238350"/>
    </source>
</evidence>
<protein>
    <recommendedName>
        <fullName evidence="8">Telomere-associated protein Rif1 N-terminal domain-containing protein</fullName>
    </recommendedName>
</protein>